<dbReference type="SUPFAM" id="SSF48350">
    <property type="entry name" value="GTPase activation domain, GAP"/>
    <property type="match status" value="1"/>
</dbReference>
<dbReference type="GO" id="GO:0050772">
    <property type="term" value="P:positive regulation of axonogenesis"/>
    <property type="evidence" value="ECO:0007669"/>
    <property type="project" value="TreeGrafter"/>
</dbReference>
<dbReference type="InterPro" id="IPR031148">
    <property type="entry name" value="Plexin"/>
</dbReference>
<dbReference type="GO" id="GO:0007162">
    <property type="term" value="P:negative regulation of cell adhesion"/>
    <property type="evidence" value="ECO:0007669"/>
    <property type="project" value="TreeGrafter"/>
</dbReference>
<name>A0A4U8V0V7_STECR</name>
<evidence type="ECO:0000313" key="3">
    <source>
        <dbReference type="EMBL" id="TMS39510.1"/>
    </source>
</evidence>
<dbReference type="InterPro" id="IPR046800">
    <property type="entry name" value="Plexin_RBD"/>
</dbReference>
<dbReference type="EMBL" id="AZBU02000001">
    <property type="protein sequence ID" value="TMS39510.1"/>
    <property type="molecule type" value="Genomic_DNA"/>
</dbReference>
<feature type="domain" description="Plexin cytoplasmic RasGAP" evidence="1">
    <location>
        <begin position="308"/>
        <end position="379"/>
    </location>
</feature>
<reference evidence="3 4" key="2">
    <citation type="journal article" date="2019" name="G3 (Bethesda)">
        <title>Hybrid Assembly of the Genome of the Entomopathogenic Nematode Steinernema carpocapsae Identifies the X-Chromosome.</title>
        <authorList>
            <person name="Serra L."/>
            <person name="Macchietto M."/>
            <person name="Macias-Munoz A."/>
            <person name="McGill C.J."/>
            <person name="Rodriguez I.M."/>
            <person name="Rodriguez B."/>
            <person name="Murad R."/>
            <person name="Mortazavi A."/>
        </authorList>
    </citation>
    <scope>NUCLEOTIDE SEQUENCE [LARGE SCALE GENOMIC DNA]</scope>
    <source>
        <strain evidence="3 4">ALL</strain>
    </source>
</reference>
<evidence type="ECO:0000259" key="1">
    <source>
        <dbReference type="Pfam" id="PF08337"/>
    </source>
</evidence>
<evidence type="ECO:0000259" key="2">
    <source>
        <dbReference type="Pfam" id="PF20170"/>
    </source>
</evidence>
<feature type="domain" description="Plexin cytoplasmic RasGAP" evidence="1">
    <location>
        <begin position="20"/>
        <end position="302"/>
    </location>
</feature>
<dbReference type="Gene3D" id="3.10.20.90">
    <property type="entry name" value="Phosphatidylinositol 3-kinase Catalytic Subunit, Chain A, domain 1"/>
    <property type="match status" value="1"/>
</dbReference>
<dbReference type="GO" id="GO:0005886">
    <property type="term" value="C:plasma membrane"/>
    <property type="evidence" value="ECO:0007669"/>
    <property type="project" value="TreeGrafter"/>
</dbReference>
<dbReference type="InterPro" id="IPR013548">
    <property type="entry name" value="Plexin_cytoplasmic_RasGAP_dom"/>
</dbReference>
<dbReference type="GO" id="GO:0008045">
    <property type="term" value="P:motor neuron axon guidance"/>
    <property type="evidence" value="ECO:0007669"/>
    <property type="project" value="TreeGrafter"/>
</dbReference>
<dbReference type="GO" id="GO:0002116">
    <property type="term" value="C:semaphorin receptor complex"/>
    <property type="evidence" value="ECO:0007669"/>
    <property type="project" value="TreeGrafter"/>
</dbReference>
<dbReference type="GO" id="GO:0008360">
    <property type="term" value="P:regulation of cell shape"/>
    <property type="evidence" value="ECO:0007669"/>
    <property type="project" value="TreeGrafter"/>
</dbReference>
<dbReference type="Gene3D" id="1.10.506.10">
    <property type="entry name" value="GTPase Activation - p120gap, domain 1"/>
    <property type="match status" value="3"/>
</dbReference>
<dbReference type="InterPro" id="IPR008936">
    <property type="entry name" value="Rho_GTPase_activation_prot"/>
</dbReference>
<protein>
    <recommendedName>
        <fullName evidence="5">Plexin cytoplasmic RasGAP domain-containing protein</fullName>
    </recommendedName>
</protein>
<dbReference type="GO" id="GO:0097374">
    <property type="term" value="P:sensory neuron axon guidance"/>
    <property type="evidence" value="ECO:0007669"/>
    <property type="project" value="TreeGrafter"/>
</dbReference>
<evidence type="ECO:0000313" key="4">
    <source>
        <dbReference type="Proteomes" id="UP000298663"/>
    </source>
</evidence>
<dbReference type="GO" id="GO:0030334">
    <property type="term" value="P:regulation of cell migration"/>
    <property type="evidence" value="ECO:0007669"/>
    <property type="project" value="TreeGrafter"/>
</dbReference>
<dbReference type="STRING" id="34508.A0A4U8V0V7"/>
<evidence type="ECO:0008006" key="5">
    <source>
        <dbReference type="Google" id="ProtNLM"/>
    </source>
</evidence>
<dbReference type="AlphaFoldDB" id="A0A4U8V0V7"/>
<dbReference type="PANTHER" id="PTHR22625:SF44">
    <property type="entry name" value="PLEXIN-B"/>
    <property type="match status" value="1"/>
</dbReference>
<keyword evidence="4" id="KW-1185">Reference proteome</keyword>
<accession>A0A4U8V0V7</accession>
<dbReference type="PANTHER" id="PTHR22625">
    <property type="entry name" value="PLEXIN"/>
    <property type="match status" value="1"/>
</dbReference>
<dbReference type="Proteomes" id="UP000298663">
    <property type="component" value="Unassembled WGS sequence"/>
</dbReference>
<organism evidence="3 4">
    <name type="scientific">Steinernema carpocapsae</name>
    <name type="common">Entomopathogenic nematode</name>
    <dbReference type="NCBI Taxonomy" id="34508"/>
    <lineage>
        <taxon>Eukaryota</taxon>
        <taxon>Metazoa</taxon>
        <taxon>Ecdysozoa</taxon>
        <taxon>Nematoda</taxon>
        <taxon>Chromadorea</taxon>
        <taxon>Rhabditida</taxon>
        <taxon>Tylenchina</taxon>
        <taxon>Panagrolaimomorpha</taxon>
        <taxon>Strongyloidoidea</taxon>
        <taxon>Steinernematidae</taxon>
        <taxon>Steinernema</taxon>
    </lineage>
</organism>
<gene>
    <name evidence="3" type="ORF">L596_006020</name>
</gene>
<feature type="domain" description="Plexin cytoplasmic RhoGTPase-binding" evidence="2">
    <location>
        <begin position="95"/>
        <end position="205"/>
    </location>
</feature>
<dbReference type="Pfam" id="PF20170">
    <property type="entry name" value="Plexin_RBD"/>
    <property type="match status" value="1"/>
</dbReference>
<dbReference type="GO" id="GO:0017154">
    <property type="term" value="F:semaphorin receptor activity"/>
    <property type="evidence" value="ECO:0007669"/>
    <property type="project" value="InterPro"/>
</dbReference>
<dbReference type="OrthoDB" id="125363at2759"/>
<comment type="caution">
    <text evidence="3">The sequence shown here is derived from an EMBL/GenBank/DDBJ whole genome shotgun (WGS) entry which is preliminary data.</text>
</comment>
<reference evidence="3 4" key="1">
    <citation type="journal article" date="2015" name="Genome Biol.">
        <title>Comparative genomics of Steinernema reveals deeply conserved gene regulatory networks.</title>
        <authorList>
            <person name="Dillman A.R."/>
            <person name="Macchietto M."/>
            <person name="Porter C.F."/>
            <person name="Rogers A."/>
            <person name="Williams B."/>
            <person name="Antoshechkin I."/>
            <person name="Lee M.M."/>
            <person name="Goodwin Z."/>
            <person name="Lu X."/>
            <person name="Lewis E.E."/>
            <person name="Goodrich-Blair H."/>
            <person name="Stock S.P."/>
            <person name="Adams B.J."/>
            <person name="Sternberg P.W."/>
            <person name="Mortazavi A."/>
        </authorList>
    </citation>
    <scope>NUCLEOTIDE SEQUENCE [LARGE SCALE GENOMIC DNA]</scope>
    <source>
        <strain evidence="3 4">ALL</strain>
    </source>
</reference>
<dbReference type="Pfam" id="PF08337">
    <property type="entry name" value="Plexin_cytopl"/>
    <property type="match status" value="2"/>
</dbReference>
<sequence>MRHLNSFNDNCDNAIIFKHILKLYVQNRTLHILFRRSESVVEKLFSLCFIISMYPYLSDITYGPGRPVFLLYRALKCQTEKGPIDAVTGSSRYSLSEQKLLRESVDTQVVTLLVIPLDGFNQSPLICRVLRSDTISQVKSKILDLIYKSHAFLSRLSVDQFDLEWRCPKRGTIILTDDDKPNVKGMKKLNTVSFYNLPNNALLSMQSRSPHSFTYRSGSSDTTCSAWSLAHLLDATMVNRADVHYFHLSNPPSGVFSLDKRRKVNDHENGTVLRNIPEVYLTRLLTSKGTIQKFVDDFFDAASSCTTPSWKTNAFILRFWVNLIKNPNMLFDIQRQEFLDSTLSVIGQTLIDACSRSQFPLGKESPSSKLLFAKDISRLVANSKILILIIVG</sequence>
<proteinExistence type="predicted"/>